<sequence>MICGCGLAPTPRPCSFEQGIIERMRIGGCSTNQWKQSMKALHEPMKKRADSGHKPLAYTTKSRIGITLARTRKRKVNGSSRGEETSVNTNARGK</sequence>
<dbReference type="Gramene" id="mRNA:HanXRQr2_Chr16g0762551">
    <property type="protein sequence ID" value="mRNA:HanXRQr2_Chr16g0762551"/>
    <property type="gene ID" value="HanXRQr2_Chr16g0762551"/>
</dbReference>
<protein>
    <submittedName>
        <fullName evidence="3">Uncharacterized protein</fullName>
    </submittedName>
</protein>
<gene>
    <name evidence="3" type="ORF">HannXRQ_Chr16g0522471</name>
    <name evidence="2" type="ORF">HanXRQr2_Chr16g0762551</name>
</gene>
<dbReference type="Proteomes" id="UP000215914">
    <property type="component" value="Chromosome 16"/>
</dbReference>
<reference evidence="2" key="3">
    <citation type="submission" date="2020-06" db="EMBL/GenBank/DDBJ databases">
        <title>Helianthus annuus Genome sequencing and assembly Release 2.</title>
        <authorList>
            <person name="Gouzy J."/>
            <person name="Langlade N."/>
            <person name="Munos S."/>
        </authorList>
    </citation>
    <scope>NUCLEOTIDE SEQUENCE</scope>
    <source>
        <tissue evidence="2">Leaves</tissue>
    </source>
</reference>
<proteinExistence type="predicted"/>
<evidence type="ECO:0000313" key="2">
    <source>
        <dbReference type="EMBL" id="KAF5761221.1"/>
    </source>
</evidence>
<evidence type="ECO:0000313" key="3">
    <source>
        <dbReference type="EMBL" id="OTF92491.1"/>
    </source>
</evidence>
<reference evidence="2 4" key="1">
    <citation type="journal article" date="2017" name="Nature">
        <title>The sunflower genome provides insights into oil metabolism, flowering and Asterid evolution.</title>
        <authorList>
            <person name="Badouin H."/>
            <person name="Gouzy J."/>
            <person name="Grassa C.J."/>
            <person name="Murat F."/>
            <person name="Staton S.E."/>
            <person name="Cottret L."/>
            <person name="Lelandais-Briere C."/>
            <person name="Owens G.L."/>
            <person name="Carrere S."/>
            <person name="Mayjonade B."/>
            <person name="Legrand L."/>
            <person name="Gill N."/>
            <person name="Kane N.C."/>
            <person name="Bowers J.E."/>
            <person name="Hubner S."/>
            <person name="Bellec A."/>
            <person name="Berard A."/>
            <person name="Berges H."/>
            <person name="Blanchet N."/>
            <person name="Boniface M.C."/>
            <person name="Brunel D."/>
            <person name="Catrice O."/>
            <person name="Chaidir N."/>
            <person name="Claudel C."/>
            <person name="Donnadieu C."/>
            <person name="Faraut T."/>
            <person name="Fievet G."/>
            <person name="Helmstetter N."/>
            <person name="King M."/>
            <person name="Knapp S.J."/>
            <person name="Lai Z."/>
            <person name="Le Paslier M.C."/>
            <person name="Lippi Y."/>
            <person name="Lorenzon L."/>
            <person name="Mandel J.R."/>
            <person name="Marage G."/>
            <person name="Marchand G."/>
            <person name="Marquand E."/>
            <person name="Bret-Mestries E."/>
            <person name="Morien E."/>
            <person name="Nambeesan S."/>
            <person name="Nguyen T."/>
            <person name="Pegot-Espagnet P."/>
            <person name="Pouilly N."/>
            <person name="Raftis F."/>
            <person name="Sallet E."/>
            <person name="Schiex T."/>
            <person name="Thomas J."/>
            <person name="Vandecasteele C."/>
            <person name="Vares D."/>
            <person name="Vear F."/>
            <person name="Vautrin S."/>
            <person name="Crespi M."/>
            <person name="Mangin B."/>
            <person name="Burke J.M."/>
            <person name="Salse J."/>
            <person name="Munos S."/>
            <person name="Vincourt P."/>
            <person name="Rieseberg L.H."/>
            <person name="Langlade N.B."/>
        </authorList>
    </citation>
    <scope>NUCLEOTIDE SEQUENCE [LARGE SCALE GENOMIC DNA]</scope>
    <source>
        <strain evidence="4">cv. SF193</strain>
        <tissue evidence="2">Leaves</tissue>
    </source>
</reference>
<evidence type="ECO:0000313" key="4">
    <source>
        <dbReference type="Proteomes" id="UP000215914"/>
    </source>
</evidence>
<feature type="region of interest" description="Disordered" evidence="1">
    <location>
        <begin position="70"/>
        <end position="94"/>
    </location>
</feature>
<dbReference type="EMBL" id="MNCJ02000331">
    <property type="protein sequence ID" value="KAF5761221.1"/>
    <property type="molecule type" value="Genomic_DNA"/>
</dbReference>
<accession>A0A251S5P1</accession>
<reference evidence="3" key="2">
    <citation type="submission" date="2017-02" db="EMBL/GenBank/DDBJ databases">
        <title>Sunflower complete genome.</title>
        <authorList>
            <person name="Langlade N."/>
            <person name="Munos S."/>
        </authorList>
    </citation>
    <scope>NUCLEOTIDE SEQUENCE [LARGE SCALE GENOMIC DNA]</scope>
    <source>
        <tissue evidence="3">Leaves</tissue>
    </source>
</reference>
<dbReference type="InParanoid" id="A0A251S5P1"/>
<organism evidence="3 4">
    <name type="scientific">Helianthus annuus</name>
    <name type="common">Common sunflower</name>
    <dbReference type="NCBI Taxonomy" id="4232"/>
    <lineage>
        <taxon>Eukaryota</taxon>
        <taxon>Viridiplantae</taxon>
        <taxon>Streptophyta</taxon>
        <taxon>Embryophyta</taxon>
        <taxon>Tracheophyta</taxon>
        <taxon>Spermatophyta</taxon>
        <taxon>Magnoliopsida</taxon>
        <taxon>eudicotyledons</taxon>
        <taxon>Gunneridae</taxon>
        <taxon>Pentapetalae</taxon>
        <taxon>asterids</taxon>
        <taxon>campanulids</taxon>
        <taxon>Asterales</taxon>
        <taxon>Asteraceae</taxon>
        <taxon>Asteroideae</taxon>
        <taxon>Heliantheae alliance</taxon>
        <taxon>Heliantheae</taxon>
        <taxon>Helianthus</taxon>
    </lineage>
</organism>
<keyword evidence="4" id="KW-1185">Reference proteome</keyword>
<name>A0A251S5P1_HELAN</name>
<dbReference type="AlphaFoldDB" id="A0A251S5P1"/>
<evidence type="ECO:0000256" key="1">
    <source>
        <dbReference type="SAM" id="MobiDB-lite"/>
    </source>
</evidence>
<dbReference type="EMBL" id="CM007905">
    <property type="protein sequence ID" value="OTF92491.1"/>
    <property type="molecule type" value="Genomic_DNA"/>
</dbReference>
<feature type="compositionally biased region" description="Polar residues" evidence="1">
    <location>
        <begin position="77"/>
        <end position="94"/>
    </location>
</feature>